<evidence type="ECO:0000313" key="2">
    <source>
        <dbReference type="Proteomes" id="UP000184465"/>
    </source>
</evidence>
<dbReference type="EMBL" id="FRAG01000086">
    <property type="protein sequence ID" value="SHK54546.1"/>
    <property type="molecule type" value="Genomic_DNA"/>
</dbReference>
<organism evidence="1 2">
    <name type="scientific">Paramaledivibacter caminithermalis (strain DSM 15212 / CIP 107654 / DViRD3)</name>
    <name type="common">Clostridium caminithermale</name>
    <dbReference type="NCBI Taxonomy" id="1121301"/>
    <lineage>
        <taxon>Bacteria</taxon>
        <taxon>Bacillati</taxon>
        <taxon>Bacillota</taxon>
        <taxon>Clostridia</taxon>
        <taxon>Peptostreptococcales</taxon>
        <taxon>Caminicellaceae</taxon>
        <taxon>Paramaledivibacter</taxon>
    </lineage>
</organism>
<keyword evidence="2" id="KW-1185">Reference proteome</keyword>
<name>A0A1M6TCK7_PARC5</name>
<dbReference type="Proteomes" id="UP000184465">
    <property type="component" value="Unassembled WGS sequence"/>
</dbReference>
<dbReference type="AlphaFoldDB" id="A0A1M6TCK7"/>
<protein>
    <submittedName>
        <fullName evidence="1">Uncharacterized protein</fullName>
    </submittedName>
</protein>
<reference evidence="2" key="1">
    <citation type="submission" date="2016-11" db="EMBL/GenBank/DDBJ databases">
        <authorList>
            <person name="Varghese N."/>
            <person name="Submissions S."/>
        </authorList>
    </citation>
    <scope>NUCLEOTIDE SEQUENCE [LARGE SCALE GENOMIC DNA]</scope>
    <source>
        <strain evidence="2">DSM 15212 / CIP 107654 / DViRD3</strain>
    </source>
</reference>
<dbReference type="OrthoDB" id="9780715at2"/>
<gene>
    <name evidence="1" type="ORF">SAMN02745912_03639</name>
</gene>
<proteinExistence type="predicted"/>
<evidence type="ECO:0000313" key="1">
    <source>
        <dbReference type="EMBL" id="SHK54546.1"/>
    </source>
</evidence>
<dbReference type="RefSeq" id="WP_084112126.1">
    <property type="nucleotide sequence ID" value="NZ_FRAG01000086.1"/>
</dbReference>
<accession>A0A1M6TCK7</accession>
<dbReference type="STRING" id="1121301.SAMN02745912_03639"/>
<sequence length="98" mass="11326">MITNVWRGIKTAIETPIIAAKNTVKNAIDSIYRFFANLRIPEIKIPKIKLPHFKLKGDFSLNHPVYQGLVSIGMRRVVFSIDQVSLELVKQEQKQFFQ</sequence>